<dbReference type="STRING" id="686340.Metal_1893"/>
<protein>
    <recommendedName>
        <fullName evidence="4">Lipoprotein</fullName>
    </recommendedName>
</protein>
<dbReference type="PROSITE" id="PS51257">
    <property type="entry name" value="PROKAR_LIPOPROTEIN"/>
    <property type="match status" value="1"/>
</dbReference>
<evidence type="ECO:0000256" key="1">
    <source>
        <dbReference type="SAM" id="SignalP"/>
    </source>
</evidence>
<evidence type="ECO:0008006" key="4">
    <source>
        <dbReference type="Google" id="ProtNLM"/>
    </source>
</evidence>
<dbReference type="Proteomes" id="UP000005090">
    <property type="component" value="Chromosome"/>
</dbReference>
<sequence>MKKISLFLIFILSCILLSACGRSDKVNGHNIRTAYKSVKVLKERLPAEKRIEFEVSFWTIRDAQKADSEFLNAVDGKTPLEIIDMGQEIYQQRKNAGFKGYEHYSSWEDMINKFSQERSQQGAIKKEDAKDKANDVLYNLPR</sequence>
<name>H8GP73_METAL</name>
<keyword evidence="3" id="KW-1185">Reference proteome</keyword>
<keyword evidence="1" id="KW-0732">Signal</keyword>
<feature type="signal peptide" evidence="1">
    <location>
        <begin position="1"/>
        <end position="19"/>
    </location>
</feature>
<accession>H8GP73</accession>
<evidence type="ECO:0000313" key="2">
    <source>
        <dbReference type="EMBL" id="EIC29659.1"/>
    </source>
</evidence>
<gene>
    <name evidence="2" type="ORF">Metal_1893</name>
</gene>
<evidence type="ECO:0000313" key="3">
    <source>
        <dbReference type="Proteomes" id="UP000005090"/>
    </source>
</evidence>
<dbReference type="HOGENOM" id="CLU_1813536_0_0_6"/>
<dbReference type="eggNOG" id="ENOG502ZICC">
    <property type="taxonomic scope" value="Bacteria"/>
</dbReference>
<feature type="chain" id="PRO_5003612370" description="Lipoprotein" evidence="1">
    <location>
        <begin position="20"/>
        <end position="142"/>
    </location>
</feature>
<dbReference type="EMBL" id="CM001475">
    <property type="protein sequence ID" value="EIC29659.1"/>
    <property type="molecule type" value="Genomic_DNA"/>
</dbReference>
<proteinExistence type="predicted"/>
<reference evidence="2 3" key="1">
    <citation type="journal article" date="2013" name="Genome Announc.">
        <title>Genome Sequence of the Obligate Gammaproteobacterial Methanotroph Methylomicrobium album Strain BG8.</title>
        <authorList>
            <person name="Kits K.D."/>
            <person name="Kalyuzhnaya M.G."/>
            <person name="Klotz M.G."/>
            <person name="Jetten M.S."/>
            <person name="Op den Camp H.J."/>
            <person name="Vuilleumier S."/>
            <person name="Bringel F."/>
            <person name="Dispirito A.A."/>
            <person name="Murrell J.C."/>
            <person name="Bruce D."/>
            <person name="Cheng J.F."/>
            <person name="Copeland A."/>
            <person name="Goodwin L."/>
            <person name="Hauser L."/>
            <person name="Lajus A."/>
            <person name="Land M.L."/>
            <person name="Lapidus A."/>
            <person name="Lucas S."/>
            <person name="Medigue C."/>
            <person name="Pitluck S."/>
            <person name="Woyke T."/>
            <person name="Zeytun A."/>
            <person name="Stein L.Y."/>
        </authorList>
    </citation>
    <scope>NUCLEOTIDE SEQUENCE [LARGE SCALE GENOMIC DNA]</scope>
    <source>
        <strain evidence="2 3">BG8</strain>
    </source>
</reference>
<organism evidence="2 3">
    <name type="scientific">Methylomicrobium album BG8</name>
    <dbReference type="NCBI Taxonomy" id="686340"/>
    <lineage>
        <taxon>Bacteria</taxon>
        <taxon>Pseudomonadati</taxon>
        <taxon>Pseudomonadota</taxon>
        <taxon>Gammaproteobacteria</taxon>
        <taxon>Methylococcales</taxon>
        <taxon>Methylococcaceae</taxon>
        <taxon>Methylomicrobium</taxon>
    </lineage>
</organism>
<dbReference type="RefSeq" id="WP_005371695.1">
    <property type="nucleotide sequence ID" value="NZ_CM001475.1"/>
</dbReference>
<dbReference type="AlphaFoldDB" id="H8GP73"/>